<dbReference type="InterPro" id="IPR025259">
    <property type="entry name" value="CCDC34/181"/>
</dbReference>
<feature type="domain" description="Coiled-coil" evidence="2">
    <location>
        <begin position="193"/>
        <end position="355"/>
    </location>
</feature>
<name>A0A9P0KL46_ACAOB</name>
<feature type="compositionally biased region" description="Basic and acidic residues" evidence="1">
    <location>
        <begin position="61"/>
        <end position="80"/>
    </location>
</feature>
<evidence type="ECO:0000313" key="4">
    <source>
        <dbReference type="Proteomes" id="UP001152888"/>
    </source>
</evidence>
<reference evidence="3" key="1">
    <citation type="submission" date="2022-03" db="EMBL/GenBank/DDBJ databases">
        <authorList>
            <person name="Sayadi A."/>
        </authorList>
    </citation>
    <scope>NUCLEOTIDE SEQUENCE</scope>
</reference>
<organism evidence="3 4">
    <name type="scientific">Acanthoscelides obtectus</name>
    <name type="common">Bean weevil</name>
    <name type="synonym">Bruchus obtectus</name>
    <dbReference type="NCBI Taxonomy" id="200917"/>
    <lineage>
        <taxon>Eukaryota</taxon>
        <taxon>Metazoa</taxon>
        <taxon>Ecdysozoa</taxon>
        <taxon>Arthropoda</taxon>
        <taxon>Hexapoda</taxon>
        <taxon>Insecta</taxon>
        <taxon>Pterygota</taxon>
        <taxon>Neoptera</taxon>
        <taxon>Endopterygota</taxon>
        <taxon>Coleoptera</taxon>
        <taxon>Polyphaga</taxon>
        <taxon>Cucujiformia</taxon>
        <taxon>Chrysomeloidea</taxon>
        <taxon>Chrysomelidae</taxon>
        <taxon>Bruchinae</taxon>
        <taxon>Bruchini</taxon>
        <taxon>Acanthoscelides</taxon>
    </lineage>
</organism>
<dbReference type="Pfam" id="PF13904">
    <property type="entry name" value="CCDC34"/>
    <property type="match status" value="1"/>
</dbReference>
<feature type="compositionally biased region" description="Low complexity" evidence="1">
    <location>
        <begin position="105"/>
        <end position="118"/>
    </location>
</feature>
<proteinExistence type="predicted"/>
<gene>
    <name evidence="3" type="ORF">ACAOBT_LOCUS12457</name>
</gene>
<feature type="compositionally biased region" description="Basic and acidic residues" evidence="1">
    <location>
        <begin position="182"/>
        <end position="215"/>
    </location>
</feature>
<dbReference type="PANTHER" id="PTHR23247:SF2">
    <property type="entry name" value="COILED-COIL DOMAIN-CONTAINING PROTEIN 34"/>
    <property type="match status" value="1"/>
</dbReference>
<dbReference type="OrthoDB" id="6591885at2759"/>
<keyword evidence="4" id="KW-1185">Reference proteome</keyword>
<evidence type="ECO:0000313" key="3">
    <source>
        <dbReference type="EMBL" id="CAH1977108.1"/>
    </source>
</evidence>
<sequence length="365" mass="42488">MPDNARLSSPRIPTSTSWSIESLKSDQKVIRKFINSAIYVEKPIMPPLRKKSPMLAYSSEEDTHRSDRAGVRTNRIDRAVKRCTCNTSPDSCPFHQDKKQDSARTNRSNRTNRSGASGDLMGAKMTETSDESSSSDTNSQITVRSRNAHRVETSDGSTNRNDTKGTAGSEFRLSLSPLNSHRSMDLDPKEKDEIIKNWLRKKDEEKKRKESEQAKIRAKKEKQKQAQMEKEKENFRKWLENKKSQEETARKETERKEKEKQRKEEEKLRKQKEGEASFNSWLKKKKRHELERKIKEKLTMLHMYEETQRRIEENEKAFNDWLKNSKNKPKPLPLNQGLDSMCSSTSVTYINPVPWTPNVEDVKAK</sequence>
<feature type="region of interest" description="Disordered" evidence="1">
    <location>
        <begin position="44"/>
        <end position="286"/>
    </location>
</feature>
<evidence type="ECO:0000256" key="1">
    <source>
        <dbReference type="SAM" id="MobiDB-lite"/>
    </source>
</evidence>
<dbReference type="EMBL" id="CAKOFQ010006853">
    <property type="protein sequence ID" value="CAH1977108.1"/>
    <property type="molecule type" value="Genomic_DNA"/>
</dbReference>
<protein>
    <recommendedName>
        <fullName evidence="2">Coiled-coil domain-containing protein</fullName>
    </recommendedName>
</protein>
<dbReference type="Proteomes" id="UP001152888">
    <property type="component" value="Unassembled WGS sequence"/>
</dbReference>
<feature type="compositionally biased region" description="Basic and acidic residues" evidence="1">
    <location>
        <begin position="223"/>
        <end position="275"/>
    </location>
</feature>
<comment type="caution">
    <text evidence="3">The sequence shown here is derived from an EMBL/GenBank/DDBJ whole genome shotgun (WGS) entry which is preliminary data.</text>
</comment>
<accession>A0A9P0KL46</accession>
<feature type="compositionally biased region" description="Basic and acidic residues" evidence="1">
    <location>
        <begin position="95"/>
        <end position="104"/>
    </location>
</feature>
<dbReference type="PANTHER" id="PTHR23247">
    <property type="entry name" value="NY-REN-41 ANTIGEN L15 -RELATED"/>
    <property type="match status" value="1"/>
</dbReference>
<dbReference type="AlphaFoldDB" id="A0A9P0KL46"/>
<feature type="compositionally biased region" description="Polar residues" evidence="1">
    <location>
        <begin position="154"/>
        <end position="166"/>
    </location>
</feature>
<evidence type="ECO:0000259" key="2">
    <source>
        <dbReference type="Pfam" id="PF13904"/>
    </source>
</evidence>
<dbReference type="InterPro" id="IPR045323">
    <property type="entry name" value="CCDC34"/>
</dbReference>